<organism evidence="12 13">
    <name type="scientific">Rhizocola hellebori</name>
    <dbReference type="NCBI Taxonomy" id="1392758"/>
    <lineage>
        <taxon>Bacteria</taxon>
        <taxon>Bacillati</taxon>
        <taxon>Actinomycetota</taxon>
        <taxon>Actinomycetes</taxon>
        <taxon>Micromonosporales</taxon>
        <taxon>Micromonosporaceae</taxon>
        <taxon>Rhizocola</taxon>
    </lineage>
</organism>
<evidence type="ECO:0000256" key="5">
    <source>
        <dbReference type="ARBA" id="ARBA00022801"/>
    </source>
</evidence>
<dbReference type="InterPro" id="IPR001000">
    <property type="entry name" value="GH10_dom"/>
</dbReference>
<dbReference type="SMART" id="SM00633">
    <property type="entry name" value="Glyco_10"/>
    <property type="match status" value="1"/>
</dbReference>
<evidence type="ECO:0000256" key="6">
    <source>
        <dbReference type="ARBA" id="ARBA00023277"/>
    </source>
</evidence>
<evidence type="ECO:0000256" key="3">
    <source>
        <dbReference type="ARBA" id="ARBA00022651"/>
    </source>
</evidence>
<name>A0A8J3QFW9_9ACTN</name>
<dbReference type="Pfam" id="PF00331">
    <property type="entry name" value="Glyco_hydro_10"/>
    <property type="match status" value="1"/>
</dbReference>
<protein>
    <recommendedName>
        <fullName evidence="10">Beta-xylanase</fullName>
        <ecNumber evidence="10">3.2.1.8</ecNumber>
    </recommendedName>
</protein>
<evidence type="ECO:0000256" key="7">
    <source>
        <dbReference type="ARBA" id="ARBA00023295"/>
    </source>
</evidence>
<dbReference type="AlphaFoldDB" id="A0A8J3QFW9"/>
<keyword evidence="4" id="KW-0732">Signal</keyword>
<keyword evidence="7 10" id="KW-0326">Glycosidase</keyword>
<dbReference type="Gene3D" id="3.20.20.80">
    <property type="entry name" value="Glycosidases"/>
    <property type="match status" value="1"/>
</dbReference>
<keyword evidence="3" id="KW-0858">Xylan degradation</keyword>
<evidence type="ECO:0000313" key="13">
    <source>
        <dbReference type="Proteomes" id="UP000612899"/>
    </source>
</evidence>
<dbReference type="SUPFAM" id="SSF51445">
    <property type="entry name" value="(Trans)glycosidases"/>
    <property type="match status" value="1"/>
</dbReference>
<keyword evidence="6 10" id="KW-0119">Carbohydrate metabolism</keyword>
<evidence type="ECO:0000256" key="9">
    <source>
        <dbReference type="PROSITE-ProRule" id="PRU10061"/>
    </source>
</evidence>
<dbReference type="EC" id="3.2.1.8" evidence="10"/>
<dbReference type="Proteomes" id="UP000612899">
    <property type="component" value="Unassembled WGS sequence"/>
</dbReference>
<accession>A0A8J3QFW9</accession>
<dbReference type="PROSITE" id="PS00591">
    <property type="entry name" value="GH10_1"/>
    <property type="match status" value="1"/>
</dbReference>
<keyword evidence="8 10" id="KW-0624">Polysaccharide degradation</keyword>
<dbReference type="GO" id="GO:0045493">
    <property type="term" value="P:xylan catabolic process"/>
    <property type="evidence" value="ECO:0007669"/>
    <property type="project" value="UniProtKB-KW"/>
</dbReference>
<dbReference type="InterPro" id="IPR044846">
    <property type="entry name" value="GH10"/>
</dbReference>
<evidence type="ECO:0000256" key="2">
    <source>
        <dbReference type="ARBA" id="ARBA00007495"/>
    </source>
</evidence>
<feature type="domain" description="GH10" evidence="11">
    <location>
        <begin position="46"/>
        <end position="361"/>
    </location>
</feature>
<feature type="active site" description="Nucleophile" evidence="9">
    <location>
        <position position="283"/>
    </location>
</feature>
<comment type="caution">
    <text evidence="12">The sequence shown here is derived from an EMBL/GenBank/DDBJ whole genome shotgun (WGS) entry which is preliminary data.</text>
</comment>
<dbReference type="RefSeq" id="WP_203912644.1">
    <property type="nucleotide sequence ID" value="NZ_BONY01000057.1"/>
</dbReference>
<reference evidence="12" key="1">
    <citation type="submission" date="2021-01" db="EMBL/GenBank/DDBJ databases">
        <title>Whole genome shotgun sequence of Rhizocola hellebori NBRC 109834.</title>
        <authorList>
            <person name="Komaki H."/>
            <person name="Tamura T."/>
        </authorList>
    </citation>
    <scope>NUCLEOTIDE SEQUENCE</scope>
    <source>
        <strain evidence="12">NBRC 109834</strain>
    </source>
</reference>
<dbReference type="PANTHER" id="PTHR31490:SF88">
    <property type="entry name" value="BETA-XYLANASE"/>
    <property type="match status" value="1"/>
</dbReference>
<evidence type="ECO:0000313" key="12">
    <source>
        <dbReference type="EMBL" id="GIH08902.1"/>
    </source>
</evidence>
<evidence type="ECO:0000256" key="10">
    <source>
        <dbReference type="RuleBase" id="RU361174"/>
    </source>
</evidence>
<evidence type="ECO:0000256" key="1">
    <source>
        <dbReference type="ARBA" id="ARBA00000681"/>
    </source>
</evidence>
<dbReference type="EMBL" id="BONY01000057">
    <property type="protein sequence ID" value="GIH08902.1"/>
    <property type="molecule type" value="Genomic_DNA"/>
</dbReference>
<dbReference type="PRINTS" id="PR00134">
    <property type="entry name" value="GLHYDRLASE10"/>
</dbReference>
<dbReference type="InterPro" id="IPR017853">
    <property type="entry name" value="GH"/>
</dbReference>
<proteinExistence type="inferred from homology"/>
<dbReference type="PROSITE" id="PS51760">
    <property type="entry name" value="GH10_2"/>
    <property type="match status" value="1"/>
</dbReference>
<keyword evidence="5 10" id="KW-0378">Hydrolase</keyword>
<sequence>MNAIAVVFMLLMLPSLTPGCRQLHADRLVPLAIAVVMVLPMAGVAAQPQPPLRDLASARGIAVGTAVAAGPLRDNESYRDRLGAEFGSVTPEDALKWSAVEPARGQYDFTDADRIVDFAVQHGQAVRGHTLVWHLSLPEWLTGGGFGVTELRGILKTHIETVLTRYRGRIAVWDIANEVLAEDGTLRRGFWLDRLGPDYLAEAFRWARAADPQARLYLNEYGAEHAGAKADGLRALVRDLKAQGVPIDGVGFQTHVRSSTSLSELGDVMRHFAQLGVDVAITELDVRVPLPADAVSLGRQAEVYAHAARVCLSAPRCRSITVWGFTDAVSWIPDYYFGYGAATLLDATLAAKPAYHRLTCALAAAPTRRCLWQVA</sequence>
<dbReference type="InterPro" id="IPR031158">
    <property type="entry name" value="GH10_AS"/>
</dbReference>
<dbReference type="PANTHER" id="PTHR31490">
    <property type="entry name" value="GLYCOSYL HYDROLASE"/>
    <property type="match status" value="1"/>
</dbReference>
<comment type="similarity">
    <text evidence="2 10">Belongs to the glycosyl hydrolase 10 (cellulase F) family.</text>
</comment>
<evidence type="ECO:0000256" key="8">
    <source>
        <dbReference type="ARBA" id="ARBA00023326"/>
    </source>
</evidence>
<keyword evidence="13" id="KW-1185">Reference proteome</keyword>
<comment type="catalytic activity">
    <reaction evidence="1 10">
        <text>Endohydrolysis of (1-&gt;4)-beta-D-xylosidic linkages in xylans.</text>
        <dbReference type="EC" id="3.2.1.8"/>
    </reaction>
</comment>
<dbReference type="GO" id="GO:0031176">
    <property type="term" value="F:endo-1,4-beta-xylanase activity"/>
    <property type="evidence" value="ECO:0007669"/>
    <property type="project" value="UniProtKB-EC"/>
</dbReference>
<evidence type="ECO:0000256" key="4">
    <source>
        <dbReference type="ARBA" id="ARBA00022729"/>
    </source>
</evidence>
<evidence type="ECO:0000259" key="11">
    <source>
        <dbReference type="PROSITE" id="PS51760"/>
    </source>
</evidence>
<gene>
    <name evidence="12" type="primary">xynA_4</name>
    <name evidence="12" type="ORF">Rhe02_69690</name>
</gene>